<dbReference type="GO" id="GO:0044715">
    <property type="term" value="F:8-oxo-dGDP phosphatase activity"/>
    <property type="evidence" value="ECO:0007669"/>
    <property type="project" value="TreeGrafter"/>
</dbReference>
<comment type="catalytic activity">
    <reaction evidence="11">
        <text>8-oxo-GTP + H2O = 8-oxo-GMP + diphosphate + H(+)</text>
        <dbReference type="Rhea" id="RHEA:67616"/>
        <dbReference type="ChEBI" id="CHEBI:15377"/>
        <dbReference type="ChEBI" id="CHEBI:15378"/>
        <dbReference type="ChEBI" id="CHEBI:33019"/>
        <dbReference type="ChEBI" id="CHEBI:143553"/>
        <dbReference type="ChEBI" id="CHEBI:145694"/>
    </reaction>
</comment>
<comment type="cofactor">
    <cofactor evidence="1">
        <name>Mg(2+)</name>
        <dbReference type="ChEBI" id="CHEBI:18420"/>
    </cofactor>
</comment>
<evidence type="ECO:0000313" key="19">
    <source>
        <dbReference type="Proteomes" id="UP000636888"/>
    </source>
</evidence>
<reference evidence="18" key="1">
    <citation type="submission" date="2020-12" db="EMBL/GenBank/DDBJ databases">
        <title>Geomonas sp. Red875, isolated from river sediment.</title>
        <authorList>
            <person name="Xu Z."/>
            <person name="Zhang Z."/>
            <person name="Masuda Y."/>
            <person name="Itoh H."/>
            <person name="Senoo K."/>
        </authorList>
    </citation>
    <scope>NUCLEOTIDE SEQUENCE</scope>
    <source>
        <strain evidence="18">Red875</strain>
    </source>
</reference>
<evidence type="ECO:0000256" key="16">
    <source>
        <dbReference type="ARBA" id="ARBA00042798"/>
    </source>
</evidence>
<feature type="domain" description="Nudix hydrolase" evidence="17">
    <location>
        <begin position="4"/>
        <end position="133"/>
    </location>
</feature>
<keyword evidence="9" id="KW-0234">DNA repair</keyword>
<keyword evidence="7" id="KW-0378">Hydrolase</keyword>
<dbReference type="AlphaFoldDB" id="A0A8J7IMK0"/>
<evidence type="ECO:0000256" key="1">
    <source>
        <dbReference type="ARBA" id="ARBA00001946"/>
    </source>
</evidence>
<evidence type="ECO:0000256" key="14">
    <source>
        <dbReference type="ARBA" id="ARBA00041592"/>
    </source>
</evidence>
<organism evidence="18 19">
    <name type="scientific">Geomesophilobacter sediminis</name>
    <dbReference type="NCBI Taxonomy" id="2798584"/>
    <lineage>
        <taxon>Bacteria</taxon>
        <taxon>Pseudomonadati</taxon>
        <taxon>Thermodesulfobacteriota</taxon>
        <taxon>Desulfuromonadia</taxon>
        <taxon>Geobacterales</taxon>
        <taxon>Geobacteraceae</taxon>
        <taxon>Geomesophilobacter</taxon>
    </lineage>
</organism>
<dbReference type="Proteomes" id="UP000636888">
    <property type="component" value="Unassembled WGS sequence"/>
</dbReference>
<dbReference type="GO" id="GO:0046872">
    <property type="term" value="F:metal ion binding"/>
    <property type="evidence" value="ECO:0007669"/>
    <property type="project" value="UniProtKB-KW"/>
</dbReference>
<dbReference type="EC" id="3.6.1.55" evidence="12"/>
<comment type="caution">
    <text evidence="18">The sequence shown here is derived from an EMBL/GenBank/DDBJ whole genome shotgun (WGS) entry which is preliminary data.</text>
</comment>
<comment type="similarity">
    <text evidence="2">Belongs to the Nudix hydrolase family.</text>
</comment>
<keyword evidence="3" id="KW-0515">Mutator protein</keyword>
<dbReference type="InterPro" id="IPR020476">
    <property type="entry name" value="Nudix_hydrolase"/>
</dbReference>
<keyword evidence="19" id="KW-1185">Reference proteome</keyword>
<evidence type="ECO:0000313" key="18">
    <source>
        <dbReference type="EMBL" id="MBJ6723993.1"/>
    </source>
</evidence>
<dbReference type="GO" id="GO:0008413">
    <property type="term" value="F:8-oxo-7,8-dihydroguanosine triphosphate pyrophosphatase activity"/>
    <property type="evidence" value="ECO:0007669"/>
    <property type="project" value="TreeGrafter"/>
</dbReference>
<dbReference type="EMBL" id="JAEMHM010000003">
    <property type="protein sequence ID" value="MBJ6723993.1"/>
    <property type="molecule type" value="Genomic_DNA"/>
</dbReference>
<keyword evidence="6" id="KW-0227">DNA damage</keyword>
<keyword evidence="5" id="KW-0479">Metal-binding</keyword>
<evidence type="ECO:0000256" key="9">
    <source>
        <dbReference type="ARBA" id="ARBA00023204"/>
    </source>
</evidence>
<dbReference type="PANTHER" id="PTHR47707">
    <property type="entry name" value="8-OXO-DGTP DIPHOSPHATASE"/>
    <property type="match status" value="1"/>
</dbReference>
<dbReference type="InterPro" id="IPR015797">
    <property type="entry name" value="NUDIX_hydrolase-like_dom_sf"/>
</dbReference>
<dbReference type="RefSeq" id="WP_199382831.1">
    <property type="nucleotide sequence ID" value="NZ_JAEMHM010000003.1"/>
</dbReference>
<comment type="catalytic activity">
    <reaction evidence="10">
        <text>8-oxo-dGTP + H2O = 8-oxo-dGMP + diphosphate + H(+)</text>
        <dbReference type="Rhea" id="RHEA:31575"/>
        <dbReference type="ChEBI" id="CHEBI:15377"/>
        <dbReference type="ChEBI" id="CHEBI:15378"/>
        <dbReference type="ChEBI" id="CHEBI:33019"/>
        <dbReference type="ChEBI" id="CHEBI:63224"/>
        <dbReference type="ChEBI" id="CHEBI:77896"/>
        <dbReference type="EC" id="3.6.1.55"/>
    </reaction>
</comment>
<dbReference type="PANTHER" id="PTHR47707:SF1">
    <property type="entry name" value="NUDIX HYDROLASE FAMILY PROTEIN"/>
    <property type="match status" value="1"/>
</dbReference>
<evidence type="ECO:0000256" key="2">
    <source>
        <dbReference type="ARBA" id="ARBA00005582"/>
    </source>
</evidence>
<evidence type="ECO:0000256" key="15">
    <source>
        <dbReference type="ARBA" id="ARBA00041979"/>
    </source>
</evidence>
<dbReference type="GO" id="GO:0006260">
    <property type="term" value="P:DNA replication"/>
    <property type="evidence" value="ECO:0007669"/>
    <property type="project" value="UniProtKB-KW"/>
</dbReference>
<evidence type="ECO:0000256" key="12">
    <source>
        <dbReference type="ARBA" id="ARBA00038905"/>
    </source>
</evidence>
<dbReference type="InterPro" id="IPR000086">
    <property type="entry name" value="NUDIX_hydrolase_dom"/>
</dbReference>
<protein>
    <recommendedName>
        <fullName evidence="13">8-oxo-dGTP diphosphatase</fullName>
        <ecNumber evidence="12">3.6.1.55</ecNumber>
    </recommendedName>
    <alternativeName>
        <fullName evidence="16">7,8-dihydro-8-oxoguanine-triphosphatase</fullName>
    </alternativeName>
    <alternativeName>
        <fullName evidence="15">Mutator protein MutT</fullName>
    </alternativeName>
    <alternativeName>
        <fullName evidence="14">dGTP pyrophosphohydrolase</fullName>
    </alternativeName>
</protein>
<gene>
    <name evidence="18" type="ORF">JFN93_04665</name>
</gene>
<evidence type="ECO:0000259" key="17">
    <source>
        <dbReference type="PROSITE" id="PS51462"/>
    </source>
</evidence>
<evidence type="ECO:0000256" key="13">
    <source>
        <dbReference type="ARBA" id="ARBA00040794"/>
    </source>
</evidence>
<dbReference type="Gene3D" id="3.90.79.10">
    <property type="entry name" value="Nucleoside Triphosphate Pyrophosphohydrolase"/>
    <property type="match status" value="1"/>
</dbReference>
<dbReference type="PROSITE" id="PS51462">
    <property type="entry name" value="NUDIX"/>
    <property type="match status" value="1"/>
</dbReference>
<evidence type="ECO:0000256" key="3">
    <source>
        <dbReference type="ARBA" id="ARBA00022457"/>
    </source>
</evidence>
<evidence type="ECO:0000256" key="6">
    <source>
        <dbReference type="ARBA" id="ARBA00022763"/>
    </source>
</evidence>
<name>A0A8J7IMK0_9BACT</name>
<sequence length="138" mass="15661">MSERRHLQVSCALIERDGAVLACRRSATMKMPLKWEFPGGKIEAGESAAECLVREVLEEMAVRVSIIEPLTPVTHDYATFTVTLYPFVCSIEEGEPVLHEHAELLWLPPDELPHLDWCEADFPIIADYRERLSARQKG</sequence>
<evidence type="ECO:0000256" key="10">
    <source>
        <dbReference type="ARBA" id="ARBA00035861"/>
    </source>
</evidence>
<evidence type="ECO:0000256" key="11">
    <source>
        <dbReference type="ARBA" id="ARBA00036904"/>
    </source>
</evidence>
<dbReference type="GO" id="GO:0006281">
    <property type="term" value="P:DNA repair"/>
    <property type="evidence" value="ECO:0007669"/>
    <property type="project" value="UniProtKB-KW"/>
</dbReference>
<dbReference type="InterPro" id="IPR047127">
    <property type="entry name" value="MutT-like"/>
</dbReference>
<evidence type="ECO:0000256" key="7">
    <source>
        <dbReference type="ARBA" id="ARBA00022801"/>
    </source>
</evidence>
<accession>A0A8J7IMK0</accession>
<dbReference type="PRINTS" id="PR00502">
    <property type="entry name" value="NUDIXFAMILY"/>
</dbReference>
<keyword evidence="8" id="KW-0460">Magnesium</keyword>
<dbReference type="SUPFAM" id="SSF55811">
    <property type="entry name" value="Nudix"/>
    <property type="match status" value="1"/>
</dbReference>
<dbReference type="GO" id="GO:0044716">
    <property type="term" value="F:8-oxo-GDP phosphatase activity"/>
    <property type="evidence" value="ECO:0007669"/>
    <property type="project" value="TreeGrafter"/>
</dbReference>
<keyword evidence="4" id="KW-0235">DNA replication</keyword>
<dbReference type="Pfam" id="PF00293">
    <property type="entry name" value="NUDIX"/>
    <property type="match status" value="1"/>
</dbReference>
<dbReference type="GO" id="GO:0035539">
    <property type="term" value="F:8-oxo-7,8-dihydrodeoxyguanosine triphosphate pyrophosphatase activity"/>
    <property type="evidence" value="ECO:0007669"/>
    <property type="project" value="UniProtKB-EC"/>
</dbReference>
<evidence type="ECO:0000256" key="8">
    <source>
        <dbReference type="ARBA" id="ARBA00022842"/>
    </source>
</evidence>
<proteinExistence type="inferred from homology"/>
<evidence type="ECO:0000256" key="4">
    <source>
        <dbReference type="ARBA" id="ARBA00022705"/>
    </source>
</evidence>
<evidence type="ECO:0000256" key="5">
    <source>
        <dbReference type="ARBA" id="ARBA00022723"/>
    </source>
</evidence>
<dbReference type="CDD" id="cd03425">
    <property type="entry name" value="NUDIX_MutT_NudA_like"/>
    <property type="match status" value="1"/>
</dbReference>